<dbReference type="GO" id="GO:0003735">
    <property type="term" value="F:structural constituent of ribosome"/>
    <property type="evidence" value="ECO:0007669"/>
    <property type="project" value="InterPro"/>
</dbReference>
<comment type="similarity">
    <text evidence="1 3">Belongs to the bacterial ribosomal protein bS6 family.</text>
</comment>
<protein>
    <recommendedName>
        <fullName evidence="2 3">Small ribosomal subunit protein bS6</fullName>
    </recommendedName>
</protein>
<dbReference type="InterPro" id="IPR000529">
    <property type="entry name" value="Ribosomal_bS6"/>
</dbReference>
<evidence type="ECO:0000256" key="2">
    <source>
        <dbReference type="ARBA" id="ARBA00035294"/>
    </source>
</evidence>
<dbReference type="CDD" id="cd00473">
    <property type="entry name" value="bS6"/>
    <property type="match status" value="1"/>
</dbReference>
<dbReference type="Proteomes" id="UP000034799">
    <property type="component" value="Unassembled WGS sequence"/>
</dbReference>
<name>A0A0G0MQL6_9BACT</name>
<dbReference type="InterPro" id="IPR014717">
    <property type="entry name" value="Transl_elong_EF1B/ribsomal_bS6"/>
</dbReference>
<dbReference type="Gene3D" id="3.30.70.60">
    <property type="match status" value="1"/>
</dbReference>
<keyword evidence="3" id="KW-0694">RNA-binding</keyword>
<dbReference type="PANTHER" id="PTHR21011:SF1">
    <property type="entry name" value="SMALL RIBOSOMAL SUBUNIT PROTEIN BS6M"/>
    <property type="match status" value="1"/>
</dbReference>
<dbReference type="STRING" id="1619100.UT34_C0001G0364"/>
<evidence type="ECO:0000313" key="5">
    <source>
        <dbReference type="Proteomes" id="UP000034799"/>
    </source>
</evidence>
<keyword evidence="3" id="KW-0687">Ribonucleoprotein</keyword>
<evidence type="ECO:0000256" key="1">
    <source>
        <dbReference type="ARBA" id="ARBA00009512"/>
    </source>
</evidence>
<proteinExistence type="inferred from homology"/>
<dbReference type="GO" id="GO:0005737">
    <property type="term" value="C:cytoplasm"/>
    <property type="evidence" value="ECO:0007669"/>
    <property type="project" value="UniProtKB-ARBA"/>
</dbReference>
<dbReference type="GO" id="GO:0006412">
    <property type="term" value="P:translation"/>
    <property type="evidence" value="ECO:0007669"/>
    <property type="project" value="UniProtKB-UniRule"/>
</dbReference>
<dbReference type="EMBL" id="LBWK01000001">
    <property type="protein sequence ID" value="KKR06324.1"/>
    <property type="molecule type" value="Genomic_DNA"/>
</dbReference>
<keyword evidence="3" id="KW-0699">rRNA-binding</keyword>
<dbReference type="AlphaFoldDB" id="A0A0G0MQL6"/>
<dbReference type="SUPFAM" id="SSF54995">
    <property type="entry name" value="Ribosomal protein S6"/>
    <property type="match status" value="1"/>
</dbReference>
<dbReference type="HAMAP" id="MF_00360">
    <property type="entry name" value="Ribosomal_bS6"/>
    <property type="match status" value="1"/>
</dbReference>
<dbReference type="InterPro" id="IPR035980">
    <property type="entry name" value="Ribosomal_bS6_sf"/>
</dbReference>
<comment type="caution">
    <text evidence="4">The sequence shown here is derived from an EMBL/GenBank/DDBJ whole genome shotgun (WGS) entry which is preliminary data.</text>
</comment>
<dbReference type="GO" id="GO:0005840">
    <property type="term" value="C:ribosome"/>
    <property type="evidence" value="ECO:0007669"/>
    <property type="project" value="UniProtKB-KW"/>
</dbReference>
<evidence type="ECO:0000256" key="3">
    <source>
        <dbReference type="HAMAP-Rule" id="MF_00360"/>
    </source>
</evidence>
<comment type="function">
    <text evidence="3">Binds together with bS18 to 16S ribosomal RNA.</text>
</comment>
<accession>A0A0G0MQL6</accession>
<keyword evidence="3 4" id="KW-0689">Ribosomal protein</keyword>
<sequence length="112" mass="12920">MKNYEMMVALKPLLPDDVRKALHKEMSDYVKASNGVVTDVDVWGKRYLAYNIKGHDEGYYIVYNFQMSADAVAELKRKLGLKNEILRFMISEVEHPELVGKGIKKKELEVEV</sequence>
<dbReference type="PANTHER" id="PTHR21011">
    <property type="entry name" value="MITOCHONDRIAL 28S RIBOSOMAL PROTEIN S6"/>
    <property type="match status" value="1"/>
</dbReference>
<dbReference type="InterPro" id="IPR020814">
    <property type="entry name" value="Ribosomal_S6_plastid/chlpt"/>
</dbReference>
<reference evidence="4 5" key="1">
    <citation type="journal article" date="2015" name="Nature">
        <title>rRNA introns, odd ribosomes, and small enigmatic genomes across a large radiation of phyla.</title>
        <authorList>
            <person name="Brown C.T."/>
            <person name="Hug L.A."/>
            <person name="Thomas B.C."/>
            <person name="Sharon I."/>
            <person name="Castelle C.J."/>
            <person name="Singh A."/>
            <person name="Wilkins M.J."/>
            <person name="Williams K.H."/>
            <person name="Banfield J.F."/>
        </authorList>
    </citation>
    <scope>NUCLEOTIDE SEQUENCE [LARGE SCALE GENOMIC DNA]</scope>
</reference>
<dbReference type="GO" id="GO:0070181">
    <property type="term" value="F:small ribosomal subunit rRNA binding"/>
    <property type="evidence" value="ECO:0007669"/>
    <property type="project" value="TreeGrafter"/>
</dbReference>
<gene>
    <name evidence="3" type="primary">rpsF</name>
    <name evidence="4" type="ORF">UT34_C0001G0364</name>
</gene>
<dbReference type="NCBIfam" id="TIGR00166">
    <property type="entry name" value="S6"/>
    <property type="match status" value="1"/>
</dbReference>
<evidence type="ECO:0000313" key="4">
    <source>
        <dbReference type="EMBL" id="KKR06324.1"/>
    </source>
</evidence>
<dbReference type="Pfam" id="PF01250">
    <property type="entry name" value="Ribosomal_S6"/>
    <property type="match status" value="1"/>
</dbReference>
<dbReference type="GO" id="GO:1990904">
    <property type="term" value="C:ribonucleoprotein complex"/>
    <property type="evidence" value="ECO:0007669"/>
    <property type="project" value="UniProtKB-KW"/>
</dbReference>
<organism evidence="4 5">
    <name type="scientific">candidate division WS6 bacterium GW2011_GWF2_39_15</name>
    <dbReference type="NCBI Taxonomy" id="1619100"/>
    <lineage>
        <taxon>Bacteria</taxon>
        <taxon>Candidatus Dojkabacteria</taxon>
    </lineage>
</organism>